<protein>
    <submittedName>
        <fullName evidence="1">Uncharacterized protein</fullName>
    </submittedName>
</protein>
<dbReference type="EMBL" id="MCRM02000002">
    <property type="protein sequence ID" value="PNV76678.1"/>
    <property type="molecule type" value="Genomic_DNA"/>
</dbReference>
<evidence type="ECO:0000313" key="1">
    <source>
        <dbReference type="EMBL" id="PNV76678.1"/>
    </source>
</evidence>
<sequence length="218" mass="24724">MNLADLASKLIEYESRTYHDQTGKPIIDLDNKFAIFGIRGYTLPNNVLTKNDDKINAYNDSLILLRKTTQLECHSYNATLDPGLTWLRMAMNPLGTARLKEGLYKYKIGIHRGHPALNQDSQVTVQRYKEHSDQSPWVSWKEEKPSVFQTGWFGIDIHAKSTPSEEVNAASAGCSVVDSTWEGSLWKEFFGFIQSVKATQSFYYYCVLDQATVDGLVQ</sequence>
<accession>A0ABX4YN45</accession>
<dbReference type="RefSeq" id="WP_010419563.1">
    <property type="nucleotide sequence ID" value="NZ_MCRM02000002.1"/>
</dbReference>
<keyword evidence="2" id="KW-1185">Reference proteome</keyword>
<dbReference type="Proteomes" id="UP000094669">
    <property type="component" value="Unassembled WGS sequence"/>
</dbReference>
<proteinExistence type="predicted"/>
<comment type="caution">
    <text evidence="1">The sequence shown here is derived from an EMBL/GenBank/DDBJ whole genome shotgun (WGS) entry which is preliminary data.</text>
</comment>
<organism evidence="1 2">
    <name type="scientific">Leptospira inadai serovar Lyme</name>
    <dbReference type="NCBI Taxonomy" id="293084"/>
    <lineage>
        <taxon>Bacteria</taxon>
        <taxon>Pseudomonadati</taxon>
        <taxon>Spirochaetota</taxon>
        <taxon>Spirochaetia</taxon>
        <taxon>Leptospirales</taxon>
        <taxon>Leptospiraceae</taxon>
        <taxon>Leptospira</taxon>
    </lineage>
</organism>
<evidence type="ECO:0000313" key="2">
    <source>
        <dbReference type="Proteomes" id="UP000094669"/>
    </source>
</evidence>
<gene>
    <name evidence="1" type="ORF">BES34_003635</name>
</gene>
<reference evidence="1" key="1">
    <citation type="submission" date="2018-01" db="EMBL/GenBank/DDBJ databases">
        <title>Genomic characterization of Leptospira inadai serogroup Lyme isolated from captured rat in Brazil and comparative analysis with human reference strain.</title>
        <authorList>
            <person name="Moreno L.Z."/>
            <person name="Loureiro A.P."/>
            <person name="Miraglia F."/>
            <person name="Kremer F.S."/>
            <person name="Eslabao M.R."/>
            <person name="Dellagostin O.A."/>
            <person name="Lilenbaum W."/>
            <person name="Moreno A.M."/>
        </authorList>
    </citation>
    <scope>NUCLEOTIDE SEQUENCE [LARGE SCALE GENOMIC DNA]</scope>
    <source>
        <strain evidence="1">M34/99</strain>
    </source>
</reference>
<name>A0ABX4YN45_9LEPT</name>